<proteinExistence type="predicted"/>
<evidence type="ECO:0000256" key="1">
    <source>
        <dbReference type="SAM" id="MobiDB-lite"/>
    </source>
</evidence>
<name>A0ABU8N9P5_9PSEU</name>
<dbReference type="RefSeq" id="WP_337716314.1">
    <property type="nucleotide sequence ID" value="NZ_JBBEGL010000006.1"/>
</dbReference>
<keyword evidence="3" id="KW-1185">Reference proteome</keyword>
<comment type="caution">
    <text evidence="2">The sequence shown here is derived from an EMBL/GenBank/DDBJ whole genome shotgun (WGS) entry which is preliminary data.</text>
</comment>
<accession>A0ABU8N9P5</accession>
<evidence type="ECO:0000313" key="3">
    <source>
        <dbReference type="Proteomes" id="UP001370100"/>
    </source>
</evidence>
<feature type="compositionally biased region" description="Low complexity" evidence="1">
    <location>
        <begin position="1"/>
        <end position="11"/>
    </location>
</feature>
<reference evidence="2 3" key="1">
    <citation type="submission" date="2024-03" db="EMBL/GenBank/DDBJ databases">
        <title>Actinomycetospora sp. OC33-EN06, a novel actinomycete isolated from wild orchid (Aerides multiflora).</title>
        <authorList>
            <person name="Suriyachadkun C."/>
        </authorList>
    </citation>
    <scope>NUCLEOTIDE SEQUENCE [LARGE SCALE GENOMIC DNA]</scope>
    <source>
        <strain evidence="2 3">OC33-EN06</strain>
    </source>
</reference>
<dbReference type="EMBL" id="JBBEGL010000006">
    <property type="protein sequence ID" value="MEJ2889092.1"/>
    <property type="molecule type" value="Genomic_DNA"/>
</dbReference>
<evidence type="ECO:0000313" key="2">
    <source>
        <dbReference type="EMBL" id="MEJ2889092.1"/>
    </source>
</evidence>
<organism evidence="2 3">
    <name type="scientific">Actinomycetospora aeridis</name>
    <dbReference type="NCBI Taxonomy" id="3129231"/>
    <lineage>
        <taxon>Bacteria</taxon>
        <taxon>Bacillati</taxon>
        <taxon>Actinomycetota</taxon>
        <taxon>Actinomycetes</taxon>
        <taxon>Pseudonocardiales</taxon>
        <taxon>Pseudonocardiaceae</taxon>
        <taxon>Actinomycetospora</taxon>
    </lineage>
</organism>
<protein>
    <submittedName>
        <fullName evidence="2">Uncharacterized protein</fullName>
    </submittedName>
</protein>
<gene>
    <name evidence="2" type="ORF">WCD41_21710</name>
</gene>
<dbReference type="Proteomes" id="UP001370100">
    <property type="component" value="Unassembled WGS sequence"/>
</dbReference>
<feature type="region of interest" description="Disordered" evidence="1">
    <location>
        <begin position="80"/>
        <end position="141"/>
    </location>
</feature>
<sequence>MRQPASPDGVVVPPPDGADDASGELGWDVGWDEGWDVGWDDDGVVGSGDEVGALDDGVLLLAAVVPGLVDPGGVVPGEVVPGEVVGRPVPDGREGRSPPRTTGAGRGPASGTRTTTGPGAELPAAGAAAAGGGAGRGWRSARRSRSATVGLIVVDDGSTGAAATGVAAAHGRGLSSSCTALGIPMAVEAWVVVW</sequence>
<feature type="compositionally biased region" description="Low complexity" evidence="1">
    <location>
        <begin position="80"/>
        <end position="89"/>
    </location>
</feature>
<feature type="region of interest" description="Disordered" evidence="1">
    <location>
        <begin position="1"/>
        <end position="26"/>
    </location>
</feature>